<dbReference type="OrthoDB" id="5141738at2759"/>
<keyword evidence="10" id="KW-1185">Reference proteome</keyword>
<feature type="compositionally biased region" description="Polar residues" evidence="6">
    <location>
        <begin position="27"/>
        <end position="43"/>
    </location>
</feature>
<feature type="transmembrane region" description="Helical" evidence="7">
    <location>
        <begin position="387"/>
        <end position="406"/>
    </location>
</feature>
<evidence type="ECO:0000256" key="3">
    <source>
        <dbReference type="ARBA" id="ARBA00022692"/>
    </source>
</evidence>
<name>A0A1V6RT80_9EURO</name>
<sequence length="533" mass="58568">MASDTKQSLTAQISAILSSDKDESSDNRSLASATENNQRSNSDYQIVQQSQDELLVDFQENSPKNPHNWAFSKKFYNAVVGLFVVVNSGISSALPSNAVPTIMQEFHQSGDQQKVLPTAVFLVGYVIGPMIFSPLSETIGRKPVLLWSFTVFVLATLGCALAPNWSSLLVFRAICGLVGAAPQTVVGGIYADMYSDLRTRGRAMALYMSACSFGPIIGPIISGCSIKYGWRWTFRIDLILTGLTWLGLLFTSETFTPALLKKQAAKLRKESGSNRYFSREELNLDLRLTAMEIVTRPMTMLFFEPIISSTSIYIAIAYSLVFFYFQAYPIIFGGVYDFTIEQTSLTLIPIGLGATSSGFFALYYDVIYEKAKKLNKDWACGPEVHRLPISCISGPCLTISMFWLAWSAKPSVHWASAVISGFFFGFGYQAIFTSLLTYVTDAYKIYSASALAASVILRSIAGAVFPLAVAPLYNSFGVAWATSLVGFVSLACIPIPFALMKWGPWIRETSPFCQRLILEEKQRASGASTPAQV</sequence>
<feature type="transmembrane region" description="Helical" evidence="7">
    <location>
        <begin position="75"/>
        <end position="95"/>
    </location>
</feature>
<feature type="region of interest" description="Disordered" evidence="6">
    <location>
        <begin position="14"/>
        <end position="43"/>
    </location>
</feature>
<gene>
    <name evidence="9" type="ORF">PENVUL_c028G02555</name>
</gene>
<keyword evidence="3 7" id="KW-0812">Transmembrane</keyword>
<dbReference type="InterPro" id="IPR020846">
    <property type="entry name" value="MFS_dom"/>
</dbReference>
<keyword evidence="5 7" id="KW-0472">Membrane</keyword>
<dbReference type="STRING" id="29845.A0A1V6RT80"/>
<dbReference type="AlphaFoldDB" id="A0A1V6RT80"/>
<dbReference type="FunFam" id="1.20.1250.20:FF:000082">
    <property type="entry name" value="MFS multidrug transporter, putative"/>
    <property type="match status" value="1"/>
</dbReference>
<evidence type="ECO:0000313" key="10">
    <source>
        <dbReference type="Proteomes" id="UP000191518"/>
    </source>
</evidence>
<feature type="transmembrane region" description="Helical" evidence="7">
    <location>
        <begin position="301"/>
        <end position="325"/>
    </location>
</feature>
<keyword evidence="4 7" id="KW-1133">Transmembrane helix</keyword>
<evidence type="ECO:0000256" key="2">
    <source>
        <dbReference type="ARBA" id="ARBA00008335"/>
    </source>
</evidence>
<comment type="caution">
    <text evidence="9">The sequence shown here is derived from an EMBL/GenBank/DDBJ whole genome shotgun (WGS) entry which is preliminary data.</text>
</comment>
<feature type="transmembrane region" description="Helical" evidence="7">
    <location>
        <begin position="169"/>
        <end position="191"/>
    </location>
</feature>
<feature type="transmembrane region" description="Helical" evidence="7">
    <location>
        <begin position="479"/>
        <end position="499"/>
    </location>
</feature>
<feature type="transmembrane region" description="Helical" evidence="7">
    <location>
        <begin position="451"/>
        <end position="473"/>
    </location>
</feature>
<dbReference type="EMBL" id="MDYP01000028">
    <property type="protein sequence ID" value="OQE04977.1"/>
    <property type="molecule type" value="Genomic_DNA"/>
</dbReference>
<evidence type="ECO:0000256" key="5">
    <source>
        <dbReference type="ARBA" id="ARBA00023136"/>
    </source>
</evidence>
<dbReference type="CDD" id="cd17323">
    <property type="entry name" value="MFS_Tpo1_MDR_like"/>
    <property type="match status" value="1"/>
</dbReference>
<dbReference type="Pfam" id="PF07690">
    <property type="entry name" value="MFS_1"/>
    <property type="match status" value="1"/>
</dbReference>
<evidence type="ECO:0000313" key="9">
    <source>
        <dbReference type="EMBL" id="OQE04977.1"/>
    </source>
</evidence>
<feature type="transmembrane region" description="Helical" evidence="7">
    <location>
        <begin position="242"/>
        <end position="260"/>
    </location>
</feature>
<dbReference type="PROSITE" id="PS50850">
    <property type="entry name" value="MFS"/>
    <property type="match status" value="1"/>
</dbReference>
<dbReference type="PANTHER" id="PTHR23502:SF74">
    <property type="entry name" value="MAJOR FACILITATOR SUPERFAMILY (MFS) PROFILE DOMAIN-CONTAINING PROTEIN"/>
    <property type="match status" value="1"/>
</dbReference>
<organism evidence="9 10">
    <name type="scientific">Penicillium vulpinum</name>
    <dbReference type="NCBI Taxonomy" id="29845"/>
    <lineage>
        <taxon>Eukaryota</taxon>
        <taxon>Fungi</taxon>
        <taxon>Dikarya</taxon>
        <taxon>Ascomycota</taxon>
        <taxon>Pezizomycotina</taxon>
        <taxon>Eurotiomycetes</taxon>
        <taxon>Eurotiomycetidae</taxon>
        <taxon>Eurotiales</taxon>
        <taxon>Aspergillaceae</taxon>
        <taxon>Penicillium</taxon>
    </lineage>
</organism>
<proteinExistence type="inferred from homology"/>
<evidence type="ECO:0000256" key="4">
    <source>
        <dbReference type="ARBA" id="ARBA00022989"/>
    </source>
</evidence>
<dbReference type="GO" id="GO:0005886">
    <property type="term" value="C:plasma membrane"/>
    <property type="evidence" value="ECO:0007669"/>
    <property type="project" value="UniProtKB-SubCell"/>
</dbReference>
<dbReference type="InterPro" id="IPR036259">
    <property type="entry name" value="MFS_trans_sf"/>
</dbReference>
<evidence type="ECO:0000259" key="8">
    <source>
        <dbReference type="PROSITE" id="PS50850"/>
    </source>
</evidence>
<dbReference type="PANTHER" id="PTHR23502">
    <property type="entry name" value="MAJOR FACILITATOR SUPERFAMILY"/>
    <property type="match status" value="1"/>
</dbReference>
<dbReference type="GO" id="GO:0022857">
    <property type="term" value="F:transmembrane transporter activity"/>
    <property type="evidence" value="ECO:0007669"/>
    <property type="project" value="InterPro"/>
</dbReference>
<evidence type="ECO:0000256" key="6">
    <source>
        <dbReference type="SAM" id="MobiDB-lite"/>
    </source>
</evidence>
<dbReference type="Proteomes" id="UP000191518">
    <property type="component" value="Unassembled WGS sequence"/>
</dbReference>
<accession>A0A1V6RT80</accession>
<feature type="domain" description="Major facilitator superfamily (MFS) profile" evidence="8">
    <location>
        <begin position="77"/>
        <end position="504"/>
    </location>
</feature>
<dbReference type="Gene3D" id="1.20.1250.20">
    <property type="entry name" value="MFS general substrate transporter like domains"/>
    <property type="match status" value="1"/>
</dbReference>
<dbReference type="InterPro" id="IPR011701">
    <property type="entry name" value="MFS"/>
</dbReference>
<dbReference type="SUPFAM" id="SSF103473">
    <property type="entry name" value="MFS general substrate transporter"/>
    <property type="match status" value="1"/>
</dbReference>
<comment type="similarity">
    <text evidence="2">Belongs to the major facilitator superfamily.</text>
</comment>
<feature type="transmembrane region" description="Helical" evidence="7">
    <location>
        <begin position="412"/>
        <end position="439"/>
    </location>
</feature>
<evidence type="ECO:0000256" key="7">
    <source>
        <dbReference type="SAM" id="Phobius"/>
    </source>
</evidence>
<comment type="subcellular location">
    <subcellularLocation>
        <location evidence="1">Cell membrane</location>
        <topology evidence="1">Multi-pass membrane protein</topology>
    </subcellularLocation>
</comment>
<feature type="transmembrane region" description="Helical" evidence="7">
    <location>
        <begin position="115"/>
        <end position="132"/>
    </location>
</feature>
<feature type="transmembrane region" description="Helical" evidence="7">
    <location>
        <begin position="345"/>
        <end position="366"/>
    </location>
</feature>
<feature type="transmembrane region" description="Helical" evidence="7">
    <location>
        <begin position="144"/>
        <end position="163"/>
    </location>
</feature>
<evidence type="ECO:0000256" key="1">
    <source>
        <dbReference type="ARBA" id="ARBA00004651"/>
    </source>
</evidence>
<reference evidence="10" key="1">
    <citation type="journal article" date="2017" name="Nat. Microbiol.">
        <title>Global analysis of biosynthetic gene clusters reveals vast potential of secondary metabolite production in Penicillium species.</title>
        <authorList>
            <person name="Nielsen J.C."/>
            <person name="Grijseels S."/>
            <person name="Prigent S."/>
            <person name="Ji B."/>
            <person name="Dainat J."/>
            <person name="Nielsen K.F."/>
            <person name="Frisvad J.C."/>
            <person name="Workman M."/>
            <person name="Nielsen J."/>
        </authorList>
    </citation>
    <scope>NUCLEOTIDE SEQUENCE [LARGE SCALE GENOMIC DNA]</scope>
    <source>
        <strain evidence="10">IBT 29486</strain>
    </source>
</reference>
<protein>
    <recommendedName>
        <fullName evidence="8">Major facilitator superfamily (MFS) profile domain-containing protein</fullName>
    </recommendedName>
</protein>
<feature type="transmembrane region" description="Helical" evidence="7">
    <location>
        <begin position="203"/>
        <end position="222"/>
    </location>
</feature>